<sequence>MLPRGWCSLQRASYRISRASLISPILRLGPPAPRPPFFTRQSPPLRRYYSEMADYGFVDGVERLDKYAPGGFHPVQVGDKLKNRYEVVDKLGYGGWSTVWLVHDSQEQRYLALKIGIADSLPREVPILRALGAQPEAPGFESIPHLLDEFTVSGPNGSHPCYTTALALCNLRECSSSQLFHLDVARAMAYELVLAVAYVHSQKFVHGDIHLRNILVHSQSSIDKLSIPEFREEYGEPESYEVERRDDQPLTSNVPSIVTAPLYMGKKAKEFTLQEARIVLSDFGESFSPDTDVRLGKDCHTPIDFRPPEAFFEPDTPLSFSADIWSLATSIWDILGMRALFSSAFYSEKQVMCQIVDIIGPFPDKWYKNWEDRDEFFNHDRQPKEGRHVWPGIEQAFRDRVQKFRGEANMVELCAEEEAAFLDMMKRMLKYRPEERYTVQQVLECDWMVKWARSDYERSRSSKA</sequence>
<dbReference type="AlphaFoldDB" id="A0A2S7YKL5"/>
<gene>
    <name evidence="8" type="ORF">BB8028_0006g10170</name>
</gene>
<dbReference type="InterPro" id="IPR000719">
    <property type="entry name" value="Prot_kinase_dom"/>
</dbReference>
<dbReference type="Gene3D" id="3.30.200.20">
    <property type="entry name" value="Phosphorylase Kinase, domain 1"/>
    <property type="match status" value="1"/>
</dbReference>
<proteinExistence type="predicted"/>
<keyword evidence="4" id="KW-0418">Kinase</keyword>
<feature type="binding site" evidence="6">
    <location>
        <position position="114"/>
    </location>
    <ligand>
        <name>ATP</name>
        <dbReference type="ChEBI" id="CHEBI:30616"/>
    </ligand>
</feature>
<dbReference type="PROSITE" id="PS00107">
    <property type="entry name" value="PROTEIN_KINASE_ATP"/>
    <property type="match status" value="1"/>
</dbReference>
<dbReference type="Gene3D" id="1.10.510.10">
    <property type="entry name" value="Transferase(Phosphotransferase) domain 1"/>
    <property type="match status" value="1"/>
</dbReference>
<evidence type="ECO:0000256" key="4">
    <source>
        <dbReference type="ARBA" id="ARBA00022777"/>
    </source>
</evidence>
<dbReference type="OrthoDB" id="5979581at2759"/>
<dbReference type="InterPro" id="IPR051175">
    <property type="entry name" value="CLK_kinases"/>
</dbReference>
<dbReference type="GO" id="GO:0005524">
    <property type="term" value="F:ATP binding"/>
    <property type="evidence" value="ECO:0007669"/>
    <property type="project" value="UniProtKB-UniRule"/>
</dbReference>
<evidence type="ECO:0000256" key="3">
    <source>
        <dbReference type="ARBA" id="ARBA00022741"/>
    </source>
</evidence>
<reference evidence="8 9" key="1">
    <citation type="submission" date="2016-07" db="EMBL/GenBank/DDBJ databases">
        <title>Comparative genomics of the entomopathogenic fungus Beauveria bassiana.</title>
        <authorList>
            <person name="Valero Jimenez C.A."/>
            <person name="Zwaan B.J."/>
            <person name="Van Kan J.A."/>
            <person name="Takken W."/>
            <person name="Debets A.J."/>
            <person name="Schoustra S.E."/>
            <person name="Koenraadt C.J."/>
        </authorList>
    </citation>
    <scope>NUCLEOTIDE SEQUENCE [LARGE SCALE GENOMIC DNA]</scope>
    <source>
        <strain evidence="8 9">ARSEF 8028</strain>
    </source>
</reference>
<dbReference type="GO" id="GO:0005634">
    <property type="term" value="C:nucleus"/>
    <property type="evidence" value="ECO:0007669"/>
    <property type="project" value="TreeGrafter"/>
</dbReference>
<comment type="caution">
    <text evidence="8">The sequence shown here is derived from an EMBL/GenBank/DDBJ whole genome shotgun (WGS) entry which is preliminary data.</text>
</comment>
<dbReference type="PANTHER" id="PTHR45646:SF11">
    <property type="entry name" value="SERINE_THREONINE-PROTEIN KINASE DOA"/>
    <property type="match status" value="1"/>
</dbReference>
<dbReference type="PANTHER" id="PTHR45646">
    <property type="entry name" value="SERINE/THREONINE-PROTEIN KINASE DOA-RELATED"/>
    <property type="match status" value="1"/>
</dbReference>
<dbReference type="Proteomes" id="UP000237441">
    <property type="component" value="Unassembled WGS sequence"/>
</dbReference>
<evidence type="ECO:0000256" key="1">
    <source>
        <dbReference type="ARBA" id="ARBA00022527"/>
    </source>
</evidence>
<keyword evidence="3 6" id="KW-0547">Nucleotide-binding</keyword>
<evidence type="ECO:0000256" key="5">
    <source>
        <dbReference type="ARBA" id="ARBA00022840"/>
    </source>
</evidence>
<dbReference type="GO" id="GO:0004674">
    <property type="term" value="F:protein serine/threonine kinase activity"/>
    <property type="evidence" value="ECO:0007669"/>
    <property type="project" value="UniProtKB-KW"/>
</dbReference>
<keyword evidence="2" id="KW-0808">Transferase</keyword>
<dbReference type="GO" id="GO:0043484">
    <property type="term" value="P:regulation of RNA splicing"/>
    <property type="evidence" value="ECO:0007669"/>
    <property type="project" value="TreeGrafter"/>
</dbReference>
<evidence type="ECO:0000256" key="2">
    <source>
        <dbReference type="ARBA" id="ARBA00022679"/>
    </source>
</evidence>
<accession>A0A2S7YKL5</accession>
<keyword evidence="1" id="KW-0723">Serine/threonine-protein kinase</keyword>
<protein>
    <recommendedName>
        <fullName evidence="7">Protein kinase domain-containing protein</fullName>
    </recommendedName>
</protein>
<evidence type="ECO:0000313" key="9">
    <source>
        <dbReference type="Proteomes" id="UP000237441"/>
    </source>
</evidence>
<name>A0A2S7YKL5_BEABA</name>
<dbReference type="PROSITE" id="PS50011">
    <property type="entry name" value="PROTEIN_KINASE_DOM"/>
    <property type="match status" value="1"/>
</dbReference>
<keyword evidence="5 6" id="KW-0067">ATP-binding</keyword>
<evidence type="ECO:0000256" key="6">
    <source>
        <dbReference type="PROSITE-ProRule" id="PRU10141"/>
    </source>
</evidence>
<evidence type="ECO:0000259" key="7">
    <source>
        <dbReference type="PROSITE" id="PS50011"/>
    </source>
</evidence>
<dbReference type="SUPFAM" id="SSF56112">
    <property type="entry name" value="Protein kinase-like (PK-like)"/>
    <property type="match status" value="1"/>
</dbReference>
<dbReference type="InterPro" id="IPR011009">
    <property type="entry name" value="Kinase-like_dom_sf"/>
</dbReference>
<feature type="domain" description="Protein kinase" evidence="7">
    <location>
        <begin position="85"/>
        <end position="448"/>
    </location>
</feature>
<dbReference type="Pfam" id="PF00069">
    <property type="entry name" value="Pkinase"/>
    <property type="match status" value="2"/>
</dbReference>
<dbReference type="InterPro" id="IPR017441">
    <property type="entry name" value="Protein_kinase_ATP_BS"/>
</dbReference>
<organism evidence="8 9">
    <name type="scientific">Beauveria bassiana</name>
    <name type="common">White muscardine disease fungus</name>
    <name type="synonym">Tritirachium shiotae</name>
    <dbReference type="NCBI Taxonomy" id="176275"/>
    <lineage>
        <taxon>Eukaryota</taxon>
        <taxon>Fungi</taxon>
        <taxon>Dikarya</taxon>
        <taxon>Ascomycota</taxon>
        <taxon>Pezizomycotina</taxon>
        <taxon>Sordariomycetes</taxon>
        <taxon>Hypocreomycetidae</taxon>
        <taxon>Hypocreales</taxon>
        <taxon>Cordycipitaceae</taxon>
        <taxon>Beauveria</taxon>
    </lineage>
</organism>
<evidence type="ECO:0000313" key="8">
    <source>
        <dbReference type="EMBL" id="PQK16698.1"/>
    </source>
</evidence>
<dbReference type="SMART" id="SM00220">
    <property type="entry name" value="S_TKc"/>
    <property type="match status" value="1"/>
</dbReference>
<dbReference type="EMBL" id="JRHA01000006">
    <property type="protein sequence ID" value="PQK16698.1"/>
    <property type="molecule type" value="Genomic_DNA"/>
</dbReference>